<feature type="region of interest" description="Disordered" evidence="1">
    <location>
        <begin position="66"/>
        <end position="97"/>
    </location>
</feature>
<dbReference type="AlphaFoldDB" id="A0A0C3P5K8"/>
<protein>
    <submittedName>
        <fullName evidence="2">Uncharacterized protein</fullName>
    </submittedName>
</protein>
<keyword evidence="3" id="KW-1185">Reference proteome</keyword>
<name>A0A0C3P5K8_PISTI</name>
<reference evidence="2 3" key="1">
    <citation type="submission" date="2014-04" db="EMBL/GenBank/DDBJ databases">
        <authorList>
            <consortium name="DOE Joint Genome Institute"/>
            <person name="Kuo A."/>
            <person name="Kohler A."/>
            <person name="Costa M.D."/>
            <person name="Nagy L.G."/>
            <person name="Floudas D."/>
            <person name="Copeland A."/>
            <person name="Barry K.W."/>
            <person name="Cichocki N."/>
            <person name="Veneault-Fourrey C."/>
            <person name="LaButti K."/>
            <person name="Lindquist E.A."/>
            <person name="Lipzen A."/>
            <person name="Lundell T."/>
            <person name="Morin E."/>
            <person name="Murat C."/>
            <person name="Sun H."/>
            <person name="Tunlid A."/>
            <person name="Henrissat B."/>
            <person name="Grigoriev I.V."/>
            <person name="Hibbett D.S."/>
            <person name="Martin F."/>
            <person name="Nordberg H.P."/>
            <person name="Cantor M.N."/>
            <person name="Hua S.X."/>
        </authorList>
    </citation>
    <scope>NUCLEOTIDE SEQUENCE [LARGE SCALE GENOMIC DNA]</scope>
    <source>
        <strain evidence="2 3">Marx 270</strain>
    </source>
</reference>
<reference evidence="3" key="2">
    <citation type="submission" date="2015-01" db="EMBL/GenBank/DDBJ databases">
        <title>Evolutionary Origins and Diversification of the Mycorrhizal Mutualists.</title>
        <authorList>
            <consortium name="DOE Joint Genome Institute"/>
            <consortium name="Mycorrhizal Genomics Consortium"/>
            <person name="Kohler A."/>
            <person name="Kuo A."/>
            <person name="Nagy L.G."/>
            <person name="Floudas D."/>
            <person name="Copeland A."/>
            <person name="Barry K.W."/>
            <person name="Cichocki N."/>
            <person name="Veneault-Fourrey C."/>
            <person name="LaButti K."/>
            <person name="Lindquist E.A."/>
            <person name="Lipzen A."/>
            <person name="Lundell T."/>
            <person name="Morin E."/>
            <person name="Murat C."/>
            <person name="Riley R."/>
            <person name="Ohm R."/>
            <person name="Sun H."/>
            <person name="Tunlid A."/>
            <person name="Henrissat B."/>
            <person name="Grigoriev I.V."/>
            <person name="Hibbett D.S."/>
            <person name="Martin F."/>
        </authorList>
    </citation>
    <scope>NUCLEOTIDE SEQUENCE [LARGE SCALE GENOMIC DNA]</scope>
    <source>
        <strain evidence="3">Marx 270</strain>
    </source>
</reference>
<evidence type="ECO:0000256" key="1">
    <source>
        <dbReference type="SAM" id="MobiDB-lite"/>
    </source>
</evidence>
<feature type="region of interest" description="Disordered" evidence="1">
    <location>
        <begin position="1"/>
        <end position="22"/>
    </location>
</feature>
<organism evidence="2 3">
    <name type="scientific">Pisolithus tinctorius Marx 270</name>
    <dbReference type="NCBI Taxonomy" id="870435"/>
    <lineage>
        <taxon>Eukaryota</taxon>
        <taxon>Fungi</taxon>
        <taxon>Dikarya</taxon>
        <taxon>Basidiomycota</taxon>
        <taxon>Agaricomycotina</taxon>
        <taxon>Agaricomycetes</taxon>
        <taxon>Agaricomycetidae</taxon>
        <taxon>Boletales</taxon>
        <taxon>Sclerodermatineae</taxon>
        <taxon>Pisolithaceae</taxon>
        <taxon>Pisolithus</taxon>
    </lineage>
</organism>
<gene>
    <name evidence="2" type="ORF">M404DRAFT_27691</name>
</gene>
<accession>A0A0C3P5K8</accession>
<evidence type="ECO:0000313" key="3">
    <source>
        <dbReference type="Proteomes" id="UP000054217"/>
    </source>
</evidence>
<dbReference type="HOGENOM" id="CLU_1489581_0_0_1"/>
<dbReference type="Proteomes" id="UP000054217">
    <property type="component" value="Unassembled WGS sequence"/>
</dbReference>
<evidence type="ECO:0000313" key="2">
    <source>
        <dbReference type="EMBL" id="KIO02796.1"/>
    </source>
</evidence>
<dbReference type="InParanoid" id="A0A0C3P5K8"/>
<proteinExistence type="predicted"/>
<dbReference type="EMBL" id="KN831980">
    <property type="protein sequence ID" value="KIO02796.1"/>
    <property type="molecule type" value="Genomic_DNA"/>
</dbReference>
<sequence length="181" mass="20258">MLDPDGTPEKATTSENLNRKVRMQEDQISDAHLTFTHVATSPVANDPYHARNGCKLRRLEVAKLQLQPADSTARDKKNPSPKATVQRKCAPSPHKTAPVVARNHRTFHKFLWRMNVPHETQRSAYYDYAHAIGIVAHFIYAPMFENVGHDSSTERQGTRCIGQPALQICQTSALENTKSGS</sequence>